<dbReference type="InterPro" id="IPR036291">
    <property type="entry name" value="NAD(P)-bd_dom_sf"/>
</dbReference>
<dbReference type="STRING" id="1333998.M2A_0064"/>
<dbReference type="GO" id="GO:0016491">
    <property type="term" value="F:oxidoreductase activity"/>
    <property type="evidence" value="ECO:0007669"/>
    <property type="project" value="TreeGrafter"/>
</dbReference>
<sequence>MRKTQLASFGTGLSVALYGASGGIGTALREALLADPAVERVFAFSRRSHFPAHEKLTAIATDIRREEMIADGAALMRAEGPLHLVLVASGILHGDDVRPEKSWRQIEAGAMEEVLRVNTLAPALIAKHTLPLLARGRKSCFAALSARIGSISDNKLGGWHAYRASKAALNMLIRTFAIELARKNEEALTLALHPGTVDTDLSAPFQRGLPEGQVQSPEETARHLLKVIDEKGPGESGRCFAFDGTEIAP</sequence>
<dbReference type="GO" id="GO:0005737">
    <property type="term" value="C:cytoplasm"/>
    <property type="evidence" value="ECO:0007669"/>
    <property type="project" value="TreeGrafter"/>
</dbReference>
<dbReference type="eggNOG" id="COG1028">
    <property type="taxonomic scope" value="Bacteria"/>
</dbReference>
<keyword evidence="2" id="KW-1185">Reference proteome</keyword>
<name>A0A081B697_9HYPH</name>
<protein>
    <submittedName>
        <fullName evidence="1">Short-chain dehydrogenase/reductase SDR</fullName>
    </submittedName>
</protein>
<dbReference type="InterPro" id="IPR002347">
    <property type="entry name" value="SDR_fam"/>
</dbReference>
<evidence type="ECO:0000313" key="2">
    <source>
        <dbReference type="Proteomes" id="UP000028702"/>
    </source>
</evidence>
<dbReference type="AlphaFoldDB" id="A0A081B697"/>
<dbReference type="PANTHER" id="PTHR43544">
    <property type="entry name" value="SHORT-CHAIN DEHYDROGENASE/REDUCTASE"/>
    <property type="match status" value="1"/>
</dbReference>
<comment type="caution">
    <text evidence="1">The sequence shown here is derived from an EMBL/GenBank/DDBJ whole genome shotgun (WGS) entry which is preliminary data.</text>
</comment>
<gene>
    <name evidence="1" type="ORF">M2A_0064</name>
</gene>
<dbReference type="SUPFAM" id="SSF51735">
    <property type="entry name" value="NAD(P)-binding Rossmann-fold domains"/>
    <property type="match status" value="1"/>
</dbReference>
<dbReference type="Proteomes" id="UP000028702">
    <property type="component" value="Unassembled WGS sequence"/>
</dbReference>
<dbReference type="RefSeq" id="WP_045441599.1">
    <property type="nucleotide sequence ID" value="NZ_BBIO01000001.1"/>
</dbReference>
<reference evidence="1 2" key="1">
    <citation type="submission" date="2014-07" db="EMBL/GenBank/DDBJ databases">
        <title>Tepidicaulis marinum gen. nov., sp. nov., a novel marine bacterium denitrifying nitrate to nitrous oxide strictly under microaerobic conditions.</title>
        <authorList>
            <person name="Takeuchi M."/>
            <person name="Yamagishi T."/>
            <person name="Kamagata Y."/>
            <person name="Oshima K."/>
            <person name="Hattori M."/>
            <person name="Katayama T."/>
            <person name="Hanada S."/>
            <person name="Tamaki H."/>
            <person name="Marumo K."/>
            <person name="Maeda H."/>
            <person name="Nedachi M."/>
            <person name="Iwasaki W."/>
            <person name="Suwa Y."/>
            <person name="Sakata S."/>
        </authorList>
    </citation>
    <scope>NUCLEOTIDE SEQUENCE [LARGE SCALE GENOMIC DNA]</scope>
    <source>
        <strain evidence="1 2">MA2</strain>
    </source>
</reference>
<dbReference type="Pfam" id="PF00106">
    <property type="entry name" value="adh_short"/>
    <property type="match status" value="1"/>
</dbReference>
<dbReference type="InterPro" id="IPR051468">
    <property type="entry name" value="Fungal_SecMetab_SDRs"/>
</dbReference>
<accession>A0A081B697</accession>
<dbReference type="PRINTS" id="PR00081">
    <property type="entry name" value="GDHRDH"/>
</dbReference>
<dbReference type="PANTHER" id="PTHR43544:SF12">
    <property type="entry name" value="NAD(P)-BINDING ROSSMANN-FOLD SUPERFAMILY PROTEIN"/>
    <property type="match status" value="1"/>
</dbReference>
<dbReference type="Gene3D" id="3.40.50.720">
    <property type="entry name" value="NAD(P)-binding Rossmann-like Domain"/>
    <property type="match status" value="1"/>
</dbReference>
<evidence type="ECO:0000313" key="1">
    <source>
        <dbReference type="EMBL" id="GAK43565.1"/>
    </source>
</evidence>
<proteinExistence type="predicted"/>
<dbReference type="EMBL" id="BBIO01000001">
    <property type="protein sequence ID" value="GAK43565.1"/>
    <property type="molecule type" value="Genomic_DNA"/>
</dbReference>
<organism evidence="1 2">
    <name type="scientific">Tepidicaulis marinus</name>
    <dbReference type="NCBI Taxonomy" id="1333998"/>
    <lineage>
        <taxon>Bacteria</taxon>
        <taxon>Pseudomonadati</taxon>
        <taxon>Pseudomonadota</taxon>
        <taxon>Alphaproteobacteria</taxon>
        <taxon>Hyphomicrobiales</taxon>
        <taxon>Parvibaculaceae</taxon>
        <taxon>Tepidicaulis</taxon>
    </lineage>
</organism>